<name>A0ABS2DBY2_9SPHN</name>
<organism evidence="1 2">
    <name type="scientific">Sphingomonas longa</name>
    <dbReference type="NCBI Taxonomy" id="2778730"/>
    <lineage>
        <taxon>Bacteria</taxon>
        <taxon>Pseudomonadati</taxon>
        <taxon>Pseudomonadota</taxon>
        <taxon>Alphaproteobacteria</taxon>
        <taxon>Sphingomonadales</taxon>
        <taxon>Sphingomonadaceae</taxon>
        <taxon>Sphingomonas</taxon>
    </lineage>
</organism>
<dbReference type="Proteomes" id="UP000763641">
    <property type="component" value="Unassembled WGS sequence"/>
</dbReference>
<accession>A0ABS2DBY2</accession>
<reference evidence="1 2" key="1">
    <citation type="submission" date="2020-12" db="EMBL/GenBank/DDBJ databases">
        <title>Sphingomonas sp.</title>
        <authorList>
            <person name="Kim M.K."/>
        </authorList>
    </citation>
    <scope>NUCLEOTIDE SEQUENCE [LARGE SCALE GENOMIC DNA]</scope>
    <source>
        <strain evidence="1 2">BT552</strain>
    </source>
</reference>
<dbReference type="EMBL" id="JAFEMC010000008">
    <property type="protein sequence ID" value="MBM6578440.1"/>
    <property type="molecule type" value="Genomic_DNA"/>
</dbReference>
<dbReference type="RefSeq" id="WP_204200536.1">
    <property type="nucleotide sequence ID" value="NZ_JAFEMC010000008.1"/>
</dbReference>
<gene>
    <name evidence="1" type="ORF">ILT43_18830</name>
</gene>
<evidence type="ECO:0000313" key="1">
    <source>
        <dbReference type="EMBL" id="MBM6578440.1"/>
    </source>
</evidence>
<evidence type="ECO:0000313" key="2">
    <source>
        <dbReference type="Proteomes" id="UP000763641"/>
    </source>
</evidence>
<sequence length="71" mass="7679">MSRAINITATEAEVRASALKNGAAISAIETILSGGTRVVFMNGDDAERMRTVFKKQVIAGAVTRTRWVRNV</sequence>
<protein>
    <submittedName>
        <fullName evidence="1">Uncharacterized protein</fullName>
    </submittedName>
</protein>
<keyword evidence="2" id="KW-1185">Reference proteome</keyword>
<proteinExistence type="predicted"/>
<comment type="caution">
    <text evidence="1">The sequence shown here is derived from an EMBL/GenBank/DDBJ whole genome shotgun (WGS) entry which is preliminary data.</text>
</comment>